<accession>A0ACB9Q1T5</accession>
<dbReference type="EMBL" id="CM039427">
    <property type="protein sequence ID" value="KAI4354540.1"/>
    <property type="molecule type" value="Genomic_DNA"/>
</dbReference>
<gene>
    <name evidence="1" type="ORF">L6164_003392</name>
</gene>
<proteinExistence type="predicted"/>
<protein>
    <submittedName>
        <fullName evidence="1">Uncharacterized protein</fullName>
    </submittedName>
</protein>
<organism evidence="1 2">
    <name type="scientific">Bauhinia variegata</name>
    <name type="common">Purple orchid tree</name>
    <name type="synonym">Phanera variegata</name>
    <dbReference type="NCBI Taxonomy" id="167791"/>
    <lineage>
        <taxon>Eukaryota</taxon>
        <taxon>Viridiplantae</taxon>
        <taxon>Streptophyta</taxon>
        <taxon>Embryophyta</taxon>
        <taxon>Tracheophyta</taxon>
        <taxon>Spermatophyta</taxon>
        <taxon>Magnoliopsida</taxon>
        <taxon>eudicotyledons</taxon>
        <taxon>Gunneridae</taxon>
        <taxon>Pentapetalae</taxon>
        <taxon>rosids</taxon>
        <taxon>fabids</taxon>
        <taxon>Fabales</taxon>
        <taxon>Fabaceae</taxon>
        <taxon>Cercidoideae</taxon>
        <taxon>Cercideae</taxon>
        <taxon>Bauhiniinae</taxon>
        <taxon>Bauhinia</taxon>
    </lineage>
</organism>
<evidence type="ECO:0000313" key="2">
    <source>
        <dbReference type="Proteomes" id="UP000828941"/>
    </source>
</evidence>
<name>A0ACB9Q1T5_BAUVA</name>
<keyword evidence="2" id="KW-1185">Reference proteome</keyword>
<reference evidence="1 2" key="1">
    <citation type="journal article" date="2022" name="DNA Res.">
        <title>Chromosomal-level genome assembly of the orchid tree Bauhinia variegata (Leguminosae; Cercidoideae) supports the allotetraploid origin hypothesis of Bauhinia.</title>
        <authorList>
            <person name="Zhong Y."/>
            <person name="Chen Y."/>
            <person name="Zheng D."/>
            <person name="Pang J."/>
            <person name="Liu Y."/>
            <person name="Luo S."/>
            <person name="Meng S."/>
            <person name="Qian L."/>
            <person name="Wei D."/>
            <person name="Dai S."/>
            <person name="Zhou R."/>
        </authorList>
    </citation>
    <scope>NUCLEOTIDE SEQUENCE [LARGE SCALE GENOMIC DNA]</scope>
    <source>
        <strain evidence="1">BV-YZ2020</strain>
    </source>
</reference>
<evidence type="ECO:0000313" key="1">
    <source>
        <dbReference type="EMBL" id="KAI4354540.1"/>
    </source>
</evidence>
<dbReference type="Proteomes" id="UP000828941">
    <property type="component" value="Chromosome 2"/>
</dbReference>
<comment type="caution">
    <text evidence="1">The sequence shown here is derived from an EMBL/GenBank/DDBJ whole genome shotgun (WGS) entry which is preliminary data.</text>
</comment>
<sequence>MKFFSELKSCHRLQLTPASPSMDDGWRGPPQTATDADWLKRYLSVTCQEGLFELQNIAQSFEETVYTSATSQVLQKCGLLETQRIEDLSDYLWKIALRMLTLDIGSQNAMAWPTPCHQTKLAFSQTPTLSVQKENG</sequence>